<proteinExistence type="predicted"/>
<name>B2VTT0_PYRTR</name>
<accession>B2VTT0</accession>
<dbReference type="Proteomes" id="UP000001471">
    <property type="component" value="Unassembled WGS sequence"/>
</dbReference>
<dbReference type="GeneID" id="6339313"/>
<gene>
    <name evidence="1" type="ORF">PTRG_01975</name>
</gene>
<sequence>MTLQKLYWLANIAATGQLYPQILSVFSTSTTLSAHDELQSCETHHCQHAALVQARCETHVLRLPLTTRLSISLYTRKSMRKPRHAPGMLTTDYCCISPLRPVGGDGRIVGPSPIGFIDFAKARPKLFHAARQITRPANMLVVSTPKRPGWTVLTRRSPKAYSLGGNMILATGIMRIVGNVAPPELTLPSCEQRYILPWSLAKLMTPRDSIELS</sequence>
<evidence type="ECO:0000313" key="1">
    <source>
        <dbReference type="EMBL" id="EDU41413.1"/>
    </source>
</evidence>
<reference evidence="2" key="1">
    <citation type="journal article" date="2013" name="G3 (Bethesda)">
        <title>Comparative genomics of a plant-pathogenic fungus, Pyrenophora tritici-repentis, reveals transduplication and the impact of repeat elements on pathogenicity and population divergence.</title>
        <authorList>
            <person name="Manning V.A."/>
            <person name="Pandelova I."/>
            <person name="Dhillon B."/>
            <person name="Wilhelm L.J."/>
            <person name="Goodwin S.B."/>
            <person name="Berlin A.M."/>
            <person name="Figueroa M."/>
            <person name="Freitag M."/>
            <person name="Hane J.K."/>
            <person name="Henrissat B."/>
            <person name="Holman W.H."/>
            <person name="Kodira C.D."/>
            <person name="Martin J."/>
            <person name="Oliver R.P."/>
            <person name="Robbertse B."/>
            <person name="Schackwitz W."/>
            <person name="Schwartz D.C."/>
            <person name="Spatafora J.W."/>
            <person name="Turgeon B.G."/>
            <person name="Yandava C."/>
            <person name="Young S."/>
            <person name="Zhou S."/>
            <person name="Zeng Q."/>
            <person name="Grigoriev I.V."/>
            <person name="Ma L.-J."/>
            <person name="Ciuffetti L.M."/>
        </authorList>
    </citation>
    <scope>NUCLEOTIDE SEQUENCE [LARGE SCALE GENOMIC DNA]</scope>
    <source>
        <strain evidence="2">Pt-1C-BFP</strain>
    </source>
</reference>
<protein>
    <submittedName>
        <fullName evidence="1">Uncharacterized protein</fullName>
    </submittedName>
</protein>
<dbReference type="AlphaFoldDB" id="B2VTT0"/>
<dbReference type="KEGG" id="ptrr:6339313"/>
<dbReference type="HOGENOM" id="CLU_1294995_0_0_1"/>
<dbReference type="InParanoid" id="B2VTT0"/>
<organism evidence="1 2">
    <name type="scientific">Pyrenophora tritici-repentis (strain Pt-1C-BFP)</name>
    <name type="common">Wheat tan spot fungus</name>
    <name type="synonym">Drechslera tritici-repentis</name>
    <dbReference type="NCBI Taxonomy" id="426418"/>
    <lineage>
        <taxon>Eukaryota</taxon>
        <taxon>Fungi</taxon>
        <taxon>Dikarya</taxon>
        <taxon>Ascomycota</taxon>
        <taxon>Pezizomycotina</taxon>
        <taxon>Dothideomycetes</taxon>
        <taxon>Pleosporomycetidae</taxon>
        <taxon>Pleosporales</taxon>
        <taxon>Pleosporineae</taxon>
        <taxon>Pleosporaceae</taxon>
        <taxon>Pyrenophora</taxon>
    </lineage>
</organism>
<evidence type="ECO:0000313" key="2">
    <source>
        <dbReference type="Proteomes" id="UP000001471"/>
    </source>
</evidence>
<dbReference type="EMBL" id="DS231615">
    <property type="protein sequence ID" value="EDU41413.1"/>
    <property type="molecule type" value="Genomic_DNA"/>
</dbReference>